<accession>F2NFC1</accession>
<reference evidence="2 3" key="1">
    <citation type="journal article" date="2011" name="Stand. Genomic Sci.">
        <title>Complete genome sequence of the acetate-degrading sulfate reducer Desulfobacca acetoxidans type strain (ASRB2).</title>
        <authorList>
            <person name="Goker M."/>
            <person name="Teshima H."/>
            <person name="Lapidus A."/>
            <person name="Nolan M."/>
            <person name="Lucas S."/>
            <person name="Hammon N."/>
            <person name="Deshpande S."/>
            <person name="Cheng J.F."/>
            <person name="Tapia R."/>
            <person name="Han C."/>
            <person name="Goodwin L."/>
            <person name="Pitluck S."/>
            <person name="Huntemann M."/>
            <person name="Liolios K."/>
            <person name="Ivanova N."/>
            <person name="Pagani I."/>
            <person name="Mavromatis K."/>
            <person name="Ovchinikova G."/>
            <person name="Pati A."/>
            <person name="Chen A."/>
            <person name="Palaniappan K."/>
            <person name="Land M."/>
            <person name="Hauser L."/>
            <person name="Brambilla E.M."/>
            <person name="Rohde M."/>
            <person name="Spring S."/>
            <person name="Detter J.C."/>
            <person name="Woyke T."/>
            <person name="Bristow J."/>
            <person name="Eisen J.A."/>
            <person name="Markowitz V."/>
            <person name="Hugenholtz P."/>
            <person name="Kyrpides N.C."/>
            <person name="Klenk H.P."/>
        </authorList>
    </citation>
    <scope>NUCLEOTIDE SEQUENCE [LARGE SCALE GENOMIC DNA]</scope>
    <source>
        <strain evidence="3">ATCC 700848 / DSM 11109 / ASRB2</strain>
    </source>
</reference>
<sequence>MPVLAELLRQRLEENRAELARVCGVAELAQVILSNTGNNLALEDHPWLRAAYEQLTSAQQVHVHFLSGFDIDPKAPLQVDTVVTVGLGAIPETGTVLVGSRVPEAFRLSLCPRRHYVIVPADKACLTMSEALALTGQEPSGLVSWLTGPSRTADIEKVLVLGAQGAGELIVIVYYEGGIEEKMPIKDREKG</sequence>
<organism evidence="2 3">
    <name type="scientific">Desulfobacca acetoxidans (strain ATCC 700848 / DSM 11109 / ASRB2)</name>
    <dbReference type="NCBI Taxonomy" id="880072"/>
    <lineage>
        <taxon>Bacteria</taxon>
        <taxon>Pseudomonadati</taxon>
        <taxon>Thermodesulfobacteriota</taxon>
        <taxon>Desulfobaccia</taxon>
        <taxon>Desulfobaccales</taxon>
        <taxon>Desulfobaccaceae</taxon>
        <taxon>Desulfobacca</taxon>
    </lineage>
</organism>
<dbReference type="PANTHER" id="PTHR43682">
    <property type="entry name" value="LACTATE UTILIZATION PROTEIN C"/>
    <property type="match status" value="1"/>
</dbReference>
<name>F2NFC1_DESAR</name>
<dbReference type="InterPro" id="IPR003741">
    <property type="entry name" value="LUD_dom"/>
</dbReference>
<dbReference type="InterPro" id="IPR024185">
    <property type="entry name" value="FTHF_cligase-like_sf"/>
</dbReference>
<dbReference type="KEGG" id="dao:Desac_2212"/>
<dbReference type="SUPFAM" id="SSF100950">
    <property type="entry name" value="NagB/RpiA/CoA transferase-like"/>
    <property type="match status" value="1"/>
</dbReference>
<dbReference type="Pfam" id="PF02589">
    <property type="entry name" value="LUD_dom"/>
    <property type="match status" value="1"/>
</dbReference>
<dbReference type="STRING" id="880072.Desac_2212"/>
<proteinExistence type="predicted"/>
<dbReference type="eggNOG" id="COG1556">
    <property type="taxonomic scope" value="Bacteria"/>
</dbReference>
<keyword evidence="3" id="KW-1185">Reference proteome</keyword>
<evidence type="ECO:0000259" key="1">
    <source>
        <dbReference type="Pfam" id="PF02589"/>
    </source>
</evidence>
<dbReference type="AlphaFoldDB" id="F2NFC1"/>
<reference evidence="3" key="2">
    <citation type="submission" date="2011-03" db="EMBL/GenBank/DDBJ databases">
        <title>The complete genome of Desulfobacca acetoxidans DSM 11109.</title>
        <authorList>
            <consortium name="US DOE Joint Genome Institute (JGI-PGF)"/>
            <person name="Lucas S."/>
            <person name="Copeland A."/>
            <person name="Lapidus A."/>
            <person name="Bruce D."/>
            <person name="Goodwin L."/>
            <person name="Pitluck S."/>
            <person name="Peters L."/>
            <person name="Kyrpides N."/>
            <person name="Mavromatis K."/>
            <person name="Ivanova N."/>
            <person name="Ovchinnikova G."/>
            <person name="Teshima H."/>
            <person name="Detter J.C."/>
            <person name="Han C."/>
            <person name="Land M."/>
            <person name="Hauser L."/>
            <person name="Markowitz V."/>
            <person name="Cheng J.-F."/>
            <person name="Hugenholtz P."/>
            <person name="Woyke T."/>
            <person name="Wu D."/>
            <person name="Spring S."/>
            <person name="Schueler E."/>
            <person name="Brambilla E."/>
            <person name="Klenk H.-P."/>
            <person name="Eisen J.A."/>
        </authorList>
    </citation>
    <scope>NUCLEOTIDE SEQUENCE [LARGE SCALE GENOMIC DNA]</scope>
    <source>
        <strain evidence="3">ATCC 700848 / DSM 11109 / ASRB2</strain>
    </source>
</reference>
<feature type="domain" description="LUD" evidence="1">
    <location>
        <begin position="77"/>
        <end position="173"/>
    </location>
</feature>
<dbReference type="HOGENOM" id="CLU_090664_0_0_7"/>
<protein>
    <submittedName>
        <fullName evidence="2">Lactate utilization protein B/C</fullName>
    </submittedName>
</protein>
<dbReference type="Gene3D" id="3.40.50.10420">
    <property type="entry name" value="NagB/RpiA/CoA transferase-like"/>
    <property type="match status" value="1"/>
</dbReference>
<dbReference type="Proteomes" id="UP000000483">
    <property type="component" value="Chromosome"/>
</dbReference>
<dbReference type="EMBL" id="CP002629">
    <property type="protein sequence ID" value="AEB10040.1"/>
    <property type="molecule type" value="Genomic_DNA"/>
</dbReference>
<dbReference type="PANTHER" id="PTHR43682:SF1">
    <property type="entry name" value="LACTATE UTILIZATION PROTEIN C"/>
    <property type="match status" value="1"/>
</dbReference>
<gene>
    <name evidence="2" type="ordered locus">Desac_2212</name>
</gene>
<evidence type="ECO:0000313" key="2">
    <source>
        <dbReference type="EMBL" id="AEB10040.1"/>
    </source>
</evidence>
<dbReference type="InterPro" id="IPR037171">
    <property type="entry name" value="NagB/RpiA_transferase-like"/>
</dbReference>
<evidence type="ECO:0000313" key="3">
    <source>
        <dbReference type="Proteomes" id="UP000000483"/>
    </source>
</evidence>